<name>A0ABT7QXD2_9BACT</name>
<protein>
    <submittedName>
        <fullName evidence="13">Energy transducer TonB</fullName>
    </submittedName>
</protein>
<dbReference type="SUPFAM" id="SSF74653">
    <property type="entry name" value="TolA/TonB C-terminal domain"/>
    <property type="match status" value="1"/>
</dbReference>
<dbReference type="NCBIfam" id="TIGR01352">
    <property type="entry name" value="tonB_Cterm"/>
    <property type="match status" value="1"/>
</dbReference>
<dbReference type="InterPro" id="IPR051045">
    <property type="entry name" value="TonB-dependent_transducer"/>
</dbReference>
<keyword evidence="3" id="KW-0813">Transport</keyword>
<evidence type="ECO:0000256" key="11">
    <source>
        <dbReference type="SAM" id="Phobius"/>
    </source>
</evidence>
<evidence type="ECO:0000313" key="14">
    <source>
        <dbReference type="Proteomes" id="UP001169069"/>
    </source>
</evidence>
<feature type="domain" description="TonB C-terminal" evidence="12">
    <location>
        <begin position="143"/>
        <end position="231"/>
    </location>
</feature>
<dbReference type="EMBL" id="JAQIBD010000001">
    <property type="protein sequence ID" value="MDM5271453.1"/>
    <property type="molecule type" value="Genomic_DNA"/>
</dbReference>
<evidence type="ECO:0000256" key="3">
    <source>
        <dbReference type="ARBA" id="ARBA00022448"/>
    </source>
</evidence>
<proteinExistence type="inferred from homology"/>
<dbReference type="PROSITE" id="PS52015">
    <property type="entry name" value="TONB_CTD"/>
    <property type="match status" value="1"/>
</dbReference>
<keyword evidence="9 11" id="KW-0472">Membrane</keyword>
<feature type="compositionally biased region" description="Basic and acidic residues" evidence="10">
    <location>
        <begin position="79"/>
        <end position="90"/>
    </location>
</feature>
<dbReference type="Pfam" id="PF03544">
    <property type="entry name" value="TonB_C"/>
    <property type="match status" value="1"/>
</dbReference>
<keyword evidence="8 11" id="KW-1133">Transmembrane helix</keyword>
<evidence type="ECO:0000256" key="8">
    <source>
        <dbReference type="ARBA" id="ARBA00022989"/>
    </source>
</evidence>
<keyword evidence="7" id="KW-0653">Protein transport</keyword>
<reference evidence="13" key="1">
    <citation type="submission" date="2023-01" db="EMBL/GenBank/DDBJ databases">
        <title>Sulfurovum sp. zt1-1 genome assembly.</title>
        <authorList>
            <person name="Wang J."/>
        </authorList>
    </citation>
    <scope>NUCLEOTIDE SEQUENCE</scope>
    <source>
        <strain evidence="13">Zt1-1</strain>
    </source>
</reference>
<organism evidence="13 14">
    <name type="scientific">Sulfurovum zhangzhouensis</name>
    <dbReference type="NCBI Taxonomy" id="3019067"/>
    <lineage>
        <taxon>Bacteria</taxon>
        <taxon>Pseudomonadati</taxon>
        <taxon>Campylobacterota</taxon>
        <taxon>Epsilonproteobacteria</taxon>
        <taxon>Campylobacterales</taxon>
        <taxon>Sulfurovaceae</taxon>
        <taxon>Sulfurovum</taxon>
    </lineage>
</organism>
<dbReference type="PANTHER" id="PTHR33446:SF2">
    <property type="entry name" value="PROTEIN TONB"/>
    <property type="match status" value="1"/>
</dbReference>
<dbReference type="Gene3D" id="3.30.1150.10">
    <property type="match status" value="1"/>
</dbReference>
<evidence type="ECO:0000256" key="4">
    <source>
        <dbReference type="ARBA" id="ARBA00022475"/>
    </source>
</evidence>
<keyword evidence="14" id="KW-1185">Reference proteome</keyword>
<keyword evidence="5" id="KW-0997">Cell inner membrane</keyword>
<dbReference type="InterPro" id="IPR006260">
    <property type="entry name" value="TonB/TolA_C"/>
</dbReference>
<dbReference type="InterPro" id="IPR037682">
    <property type="entry name" value="TonB_C"/>
</dbReference>
<dbReference type="Proteomes" id="UP001169069">
    <property type="component" value="Unassembled WGS sequence"/>
</dbReference>
<feature type="compositionally biased region" description="Pro residues" evidence="10">
    <location>
        <begin position="67"/>
        <end position="78"/>
    </location>
</feature>
<evidence type="ECO:0000256" key="6">
    <source>
        <dbReference type="ARBA" id="ARBA00022692"/>
    </source>
</evidence>
<feature type="compositionally biased region" description="Basic residues" evidence="10">
    <location>
        <begin position="112"/>
        <end position="121"/>
    </location>
</feature>
<comment type="similarity">
    <text evidence="2">Belongs to the TonB family.</text>
</comment>
<dbReference type="PANTHER" id="PTHR33446">
    <property type="entry name" value="PROTEIN TONB-RELATED"/>
    <property type="match status" value="1"/>
</dbReference>
<evidence type="ECO:0000256" key="9">
    <source>
        <dbReference type="ARBA" id="ARBA00023136"/>
    </source>
</evidence>
<accession>A0ABT7QXD2</accession>
<feature type="region of interest" description="Disordered" evidence="10">
    <location>
        <begin position="58"/>
        <end position="139"/>
    </location>
</feature>
<gene>
    <name evidence="13" type="ORF">PGH07_04620</name>
</gene>
<evidence type="ECO:0000256" key="5">
    <source>
        <dbReference type="ARBA" id="ARBA00022519"/>
    </source>
</evidence>
<sequence length="231" mass="26226">MSKYRFLLSFLVTSLIYLTAGFTLLYFSQTVNVSDKKSFVKTIELSLQAYQPEIVEQRSEPIKEETPPPVEKTPPPEPIIEKPKPLEQPKPEPIVQKQEIKKPKEKKEKLKNVVKKTKKPPTQKISALKSSKKQQSTAEEKNLFLAKVRDRINRNKHYPNIAKRRGMQGSVRISFTILSNGQVSGITVNGPKVFHTSAKEAVQKAFPIAVKNIPISLPEQVSVTLHYKLSR</sequence>
<dbReference type="RefSeq" id="WP_289412909.1">
    <property type="nucleotide sequence ID" value="NZ_JAQIBD010000001.1"/>
</dbReference>
<keyword evidence="4" id="KW-1003">Cell membrane</keyword>
<evidence type="ECO:0000259" key="12">
    <source>
        <dbReference type="PROSITE" id="PS52015"/>
    </source>
</evidence>
<dbReference type="InterPro" id="IPR003538">
    <property type="entry name" value="TonB"/>
</dbReference>
<feature type="transmembrane region" description="Helical" evidence="11">
    <location>
        <begin position="6"/>
        <end position="27"/>
    </location>
</feature>
<comment type="caution">
    <text evidence="13">The sequence shown here is derived from an EMBL/GenBank/DDBJ whole genome shotgun (WGS) entry which is preliminary data.</text>
</comment>
<evidence type="ECO:0000313" key="13">
    <source>
        <dbReference type="EMBL" id="MDM5271453.1"/>
    </source>
</evidence>
<comment type="subcellular location">
    <subcellularLocation>
        <location evidence="1">Cell inner membrane</location>
        <topology evidence="1">Single-pass membrane protein</topology>
        <orientation evidence="1">Periplasmic side</orientation>
    </subcellularLocation>
</comment>
<keyword evidence="6 11" id="KW-0812">Transmembrane</keyword>
<dbReference type="PRINTS" id="PR01374">
    <property type="entry name" value="TONBPROTEIN"/>
</dbReference>
<evidence type="ECO:0000256" key="10">
    <source>
        <dbReference type="SAM" id="MobiDB-lite"/>
    </source>
</evidence>
<evidence type="ECO:0000256" key="2">
    <source>
        <dbReference type="ARBA" id="ARBA00006555"/>
    </source>
</evidence>
<feature type="compositionally biased region" description="Basic and acidic residues" evidence="10">
    <location>
        <begin position="98"/>
        <end position="111"/>
    </location>
</feature>
<evidence type="ECO:0000256" key="7">
    <source>
        <dbReference type="ARBA" id="ARBA00022927"/>
    </source>
</evidence>
<evidence type="ECO:0000256" key="1">
    <source>
        <dbReference type="ARBA" id="ARBA00004383"/>
    </source>
</evidence>